<keyword evidence="1" id="KW-0732">Signal</keyword>
<accession>A0A934VNE6</accession>
<name>A0A934VNE6_9BACT</name>
<feature type="signal peptide" evidence="1">
    <location>
        <begin position="1"/>
        <end position="24"/>
    </location>
</feature>
<dbReference type="RefSeq" id="WP_200392652.1">
    <property type="nucleotide sequence ID" value="NZ_JAENIO010000044.1"/>
</dbReference>
<dbReference type="Proteomes" id="UP000604083">
    <property type="component" value="Unassembled WGS sequence"/>
</dbReference>
<protein>
    <submittedName>
        <fullName evidence="3">PEP-CTERM sorting domain-containing protein</fullName>
    </submittedName>
</protein>
<feature type="domain" description="Ice-binding protein C-terminal" evidence="2">
    <location>
        <begin position="243"/>
        <end position="264"/>
    </location>
</feature>
<organism evidence="3 4">
    <name type="scientific">Roseibacillus ishigakijimensis</name>
    <dbReference type="NCBI Taxonomy" id="454146"/>
    <lineage>
        <taxon>Bacteria</taxon>
        <taxon>Pseudomonadati</taxon>
        <taxon>Verrucomicrobiota</taxon>
        <taxon>Verrucomicrobiia</taxon>
        <taxon>Verrucomicrobiales</taxon>
        <taxon>Verrucomicrobiaceae</taxon>
        <taxon>Roseibacillus</taxon>
    </lineage>
</organism>
<gene>
    <name evidence="3" type="ORF">JIN78_14195</name>
</gene>
<comment type="caution">
    <text evidence="3">The sequence shown here is derived from an EMBL/GenBank/DDBJ whole genome shotgun (WGS) entry which is preliminary data.</text>
</comment>
<evidence type="ECO:0000313" key="4">
    <source>
        <dbReference type="Proteomes" id="UP000604083"/>
    </source>
</evidence>
<sequence>MKTKFTTSSAVIALLAGSAVSASAAISVANTLAGSSATVSSFDATGLLFSTAPFDLNGGNVVALLVSSEGIGDSGVRQATFAGQVMNEVYVEDNGAGDQTAAIYYLIDPVATSGSFEMVLDPSYGQSVSYGVSAISLGNVLGYADENTNRSTSSANTADFPVSYTVATPGSFVLGVASNNDFNGERPLGVSSGNPDTPLLPFVTEGSSGHFHTSGSIDAPGTYTDNYFGQFQRNALATLAFEAIPEPSSVLLGGLGVFALLGRRLG</sequence>
<proteinExistence type="predicted"/>
<evidence type="ECO:0000313" key="3">
    <source>
        <dbReference type="EMBL" id="MBK1835217.1"/>
    </source>
</evidence>
<dbReference type="AlphaFoldDB" id="A0A934VNE6"/>
<dbReference type="Pfam" id="PF07589">
    <property type="entry name" value="PEP-CTERM"/>
    <property type="match status" value="1"/>
</dbReference>
<evidence type="ECO:0000256" key="1">
    <source>
        <dbReference type="SAM" id="SignalP"/>
    </source>
</evidence>
<feature type="chain" id="PRO_5036736992" evidence="1">
    <location>
        <begin position="25"/>
        <end position="266"/>
    </location>
</feature>
<evidence type="ECO:0000259" key="2">
    <source>
        <dbReference type="Pfam" id="PF07589"/>
    </source>
</evidence>
<dbReference type="InterPro" id="IPR013424">
    <property type="entry name" value="Ice-binding_C"/>
</dbReference>
<reference evidence="3" key="1">
    <citation type="submission" date="2021-01" db="EMBL/GenBank/DDBJ databases">
        <title>Modified the classification status of verrucomicrobia.</title>
        <authorList>
            <person name="Feng X."/>
        </authorList>
    </citation>
    <scope>NUCLEOTIDE SEQUENCE</scope>
    <source>
        <strain evidence="3">KCTC 12986</strain>
    </source>
</reference>
<keyword evidence="4" id="KW-1185">Reference proteome</keyword>
<dbReference type="EMBL" id="JAENIO010000044">
    <property type="protein sequence ID" value="MBK1835217.1"/>
    <property type="molecule type" value="Genomic_DNA"/>
</dbReference>